<protein>
    <submittedName>
        <fullName evidence="8">DNA internalization-related competence protein ComEC/Rec2</fullName>
    </submittedName>
</protein>
<feature type="transmembrane region" description="Helical" evidence="6">
    <location>
        <begin position="254"/>
        <end position="279"/>
    </location>
</feature>
<evidence type="ECO:0000313" key="11">
    <source>
        <dbReference type="Proteomes" id="UP000484547"/>
    </source>
</evidence>
<organism evidence="8 11">
    <name type="scientific">Phascolarctobacterium faecium</name>
    <dbReference type="NCBI Taxonomy" id="33025"/>
    <lineage>
        <taxon>Bacteria</taxon>
        <taxon>Bacillati</taxon>
        <taxon>Bacillota</taxon>
        <taxon>Negativicutes</taxon>
        <taxon>Acidaminococcales</taxon>
        <taxon>Acidaminococcaceae</taxon>
        <taxon>Phascolarctobacterium</taxon>
    </lineage>
</organism>
<evidence type="ECO:0000313" key="10">
    <source>
        <dbReference type="Proteomes" id="UP000443070"/>
    </source>
</evidence>
<dbReference type="InterPro" id="IPR036866">
    <property type="entry name" value="RibonucZ/Hydroxyglut_hydro"/>
</dbReference>
<dbReference type="SUPFAM" id="SSF56281">
    <property type="entry name" value="Metallo-hydrolase/oxidoreductase"/>
    <property type="match status" value="1"/>
</dbReference>
<dbReference type="SMART" id="SM00849">
    <property type="entry name" value="Lactamase_B"/>
    <property type="match status" value="1"/>
</dbReference>
<accession>A0A7X2XDR1</accession>
<dbReference type="PANTHER" id="PTHR30619:SF1">
    <property type="entry name" value="RECOMBINATION PROTEIN 2"/>
    <property type="match status" value="1"/>
</dbReference>
<dbReference type="EMBL" id="WNBM01000001">
    <property type="protein sequence ID" value="MTT74875.1"/>
    <property type="molecule type" value="Genomic_DNA"/>
</dbReference>
<dbReference type="InterPro" id="IPR001279">
    <property type="entry name" value="Metallo-B-lactamas"/>
</dbReference>
<feature type="transmembrane region" description="Helical" evidence="6">
    <location>
        <begin position="286"/>
        <end position="302"/>
    </location>
</feature>
<feature type="transmembrane region" description="Helical" evidence="6">
    <location>
        <begin position="357"/>
        <end position="380"/>
    </location>
</feature>
<dbReference type="Gene3D" id="3.60.15.10">
    <property type="entry name" value="Ribonuclease Z/Hydroxyacylglutathione hydrolase-like"/>
    <property type="match status" value="1"/>
</dbReference>
<dbReference type="InterPro" id="IPR052159">
    <property type="entry name" value="Competence_DNA_uptake"/>
</dbReference>
<dbReference type="Proteomes" id="UP000443070">
    <property type="component" value="Unassembled WGS sequence"/>
</dbReference>
<keyword evidence="10" id="KW-1185">Reference proteome</keyword>
<dbReference type="InterPro" id="IPR004477">
    <property type="entry name" value="ComEC_N"/>
</dbReference>
<evidence type="ECO:0000313" key="8">
    <source>
        <dbReference type="EMBL" id="MTT74875.1"/>
    </source>
</evidence>
<feature type="transmembrane region" description="Helical" evidence="6">
    <location>
        <begin position="387"/>
        <end position="406"/>
    </location>
</feature>
<feature type="transmembrane region" description="Helical" evidence="6">
    <location>
        <begin position="57"/>
        <end position="78"/>
    </location>
</feature>
<gene>
    <name evidence="8" type="ORF">GMD11_01155</name>
    <name evidence="9" type="ORF">GMD18_01150</name>
</gene>
<sequence length="787" mass="83505">MMQRQLEQIIVAATLAFLLGCHAGLSKLLPLIPALILAALFLLLLAWGCRQKAGVKLLAAAGIGLCFCCGAASGSGAMRQPQLPLQTFTGQEVRLFGRVEAGSVKVTPQGTSLVLACQAVQTNSAELGSSLPDTAIAVSGKVRVFVQGQDLSEKITGGVIVQGTLKPLTDFANPGGWDSGLWNELQDLQGRMSIKGSELYLSGDGQSIRQYIGGLAAGLRSNLQHTVPGQAGAVLAGMTLGGYDGISAQTREDFAAVGLAHLLAVSGTHIAVVTGFLLVLLRRRSHCTMALLAGILFFYAALCGFKPPVLRALLMSLALFGAGVSGRLPQRSNIFCAVVILLLCYEPRWLWDAGFQLSFTTTAGLLYFYPVLSCLCTRYLPVGIAEILAVSLTAQLAALPFLIHYFHQLSLSGLAANLLLVPLLELALLLTLAGYALLPVFGLGKLLFLLAGLLLHPLLNIIHWLASGGWATVTVGSWPLLCGAVYYLLLLLLFGSSDWDDFTACERRLLIGLCCCMLVGIGLYDKFRPQPLTVHFIDVGQGDAALVVTPQRQTLLIDTGGLRGDYDTGSRIVLPYLRYLGIRSLDMLLLSHGHHDHAGGAAAVAKNIPIRRLILPQEQPSADIQALLKNTKAQLIYAESGTNYSLGNTAIQIISAPVGSADSDANESSLIVRVVSADGSIVFTGDATETEELLAAGQIQPGQVLKVSHHGSNASSSMPFLAAVSPQLAVISVGAANSYGHPGSETLQRLAACGAQVRRTDQDGALKITFDGSQVKCYSYRYQKEFF</sequence>
<evidence type="ECO:0000313" key="9">
    <source>
        <dbReference type="EMBL" id="MTU03006.1"/>
    </source>
</evidence>
<feature type="transmembrane region" description="Helical" evidence="6">
    <location>
        <begin position="33"/>
        <end position="50"/>
    </location>
</feature>
<feature type="transmembrane region" description="Helical" evidence="6">
    <location>
        <begin position="418"/>
        <end position="439"/>
    </location>
</feature>
<evidence type="ECO:0000256" key="1">
    <source>
        <dbReference type="ARBA" id="ARBA00004651"/>
    </source>
</evidence>
<dbReference type="GO" id="GO:0030420">
    <property type="term" value="P:establishment of competence for transformation"/>
    <property type="evidence" value="ECO:0007669"/>
    <property type="project" value="InterPro"/>
</dbReference>
<keyword evidence="4 6" id="KW-1133">Transmembrane helix</keyword>
<feature type="transmembrane region" description="Helical" evidence="6">
    <location>
        <begin position="446"/>
        <end position="466"/>
    </location>
</feature>
<feature type="domain" description="Metallo-beta-lactamase" evidence="7">
    <location>
        <begin position="541"/>
        <end position="735"/>
    </location>
</feature>
<dbReference type="Pfam" id="PF03772">
    <property type="entry name" value="Competence"/>
    <property type="match status" value="1"/>
</dbReference>
<dbReference type="NCBIfam" id="TIGR00360">
    <property type="entry name" value="ComEC_N-term"/>
    <property type="match status" value="1"/>
</dbReference>
<dbReference type="Pfam" id="PF00753">
    <property type="entry name" value="Lactamase_B"/>
    <property type="match status" value="1"/>
</dbReference>
<feature type="transmembrane region" description="Helical" evidence="6">
    <location>
        <begin position="478"/>
        <end position="496"/>
    </location>
</feature>
<dbReference type="Proteomes" id="UP000484547">
    <property type="component" value="Unassembled WGS sequence"/>
</dbReference>
<comment type="subcellular location">
    <subcellularLocation>
        <location evidence="1">Cell membrane</location>
        <topology evidence="1">Multi-pass membrane protein</topology>
    </subcellularLocation>
</comment>
<dbReference type="EMBL" id="WNBW01000001">
    <property type="protein sequence ID" value="MTU03006.1"/>
    <property type="molecule type" value="Genomic_DNA"/>
</dbReference>
<comment type="caution">
    <text evidence="8">The sequence shown here is derived from an EMBL/GenBank/DDBJ whole genome shotgun (WGS) entry which is preliminary data.</text>
</comment>
<evidence type="ECO:0000256" key="6">
    <source>
        <dbReference type="SAM" id="Phobius"/>
    </source>
</evidence>
<keyword evidence="3 6" id="KW-0812">Transmembrane</keyword>
<name>A0A7X2XDR1_9FIRM</name>
<keyword evidence="5 6" id="KW-0472">Membrane</keyword>
<dbReference type="CDD" id="cd07731">
    <property type="entry name" value="ComA-like_MBL-fold"/>
    <property type="match status" value="1"/>
</dbReference>
<evidence type="ECO:0000256" key="5">
    <source>
        <dbReference type="ARBA" id="ARBA00023136"/>
    </source>
</evidence>
<dbReference type="PROSITE" id="PS51257">
    <property type="entry name" value="PROKAR_LIPOPROTEIN"/>
    <property type="match status" value="1"/>
</dbReference>
<dbReference type="InterPro" id="IPR025405">
    <property type="entry name" value="DUF4131"/>
</dbReference>
<evidence type="ECO:0000256" key="3">
    <source>
        <dbReference type="ARBA" id="ARBA00022692"/>
    </source>
</evidence>
<dbReference type="Pfam" id="PF13567">
    <property type="entry name" value="DUF4131"/>
    <property type="match status" value="1"/>
</dbReference>
<evidence type="ECO:0000256" key="4">
    <source>
        <dbReference type="ARBA" id="ARBA00022989"/>
    </source>
</evidence>
<reference evidence="10 11" key="1">
    <citation type="journal article" date="2019" name="Nat. Med.">
        <title>A library of human gut bacterial isolates paired with longitudinal multiomics data enables mechanistic microbiome research.</title>
        <authorList>
            <person name="Poyet M."/>
            <person name="Groussin M."/>
            <person name="Gibbons S.M."/>
            <person name="Avila-Pacheco J."/>
            <person name="Jiang X."/>
            <person name="Kearney S.M."/>
            <person name="Perrotta A.R."/>
            <person name="Berdy B."/>
            <person name="Zhao S."/>
            <person name="Lieberman T.D."/>
            <person name="Swanson P.K."/>
            <person name="Smith M."/>
            <person name="Roesemann S."/>
            <person name="Alexander J.E."/>
            <person name="Rich S.A."/>
            <person name="Livny J."/>
            <person name="Vlamakis H."/>
            <person name="Clish C."/>
            <person name="Bullock K."/>
            <person name="Deik A."/>
            <person name="Scott J."/>
            <person name="Pierce K.A."/>
            <person name="Xavier R.J."/>
            <person name="Alm E.J."/>
        </authorList>
    </citation>
    <scope>NUCLEOTIDE SEQUENCE [LARGE SCALE GENOMIC DNA]</scope>
    <source>
        <strain evidence="8 11">BIOML-A13</strain>
        <strain evidence="9 10">BIOML-A3</strain>
    </source>
</reference>
<dbReference type="InterPro" id="IPR004797">
    <property type="entry name" value="Competence_ComEC/Rec2"/>
</dbReference>
<dbReference type="AlphaFoldDB" id="A0A7X2XDR1"/>
<evidence type="ECO:0000259" key="7">
    <source>
        <dbReference type="SMART" id="SM00849"/>
    </source>
</evidence>
<dbReference type="PANTHER" id="PTHR30619">
    <property type="entry name" value="DNA INTERNALIZATION/COMPETENCE PROTEIN COMEC/REC2"/>
    <property type="match status" value="1"/>
</dbReference>
<keyword evidence="2" id="KW-1003">Cell membrane</keyword>
<dbReference type="NCBIfam" id="TIGR00361">
    <property type="entry name" value="ComEC_Rec2"/>
    <property type="match status" value="1"/>
</dbReference>
<proteinExistence type="predicted"/>
<dbReference type="GO" id="GO:0005886">
    <property type="term" value="C:plasma membrane"/>
    <property type="evidence" value="ECO:0007669"/>
    <property type="project" value="UniProtKB-SubCell"/>
</dbReference>
<feature type="transmembrane region" description="Helical" evidence="6">
    <location>
        <begin position="508"/>
        <end position="524"/>
    </location>
</feature>
<evidence type="ECO:0000256" key="2">
    <source>
        <dbReference type="ARBA" id="ARBA00022475"/>
    </source>
</evidence>
<dbReference type="InterPro" id="IPR035681">
    <property type="entry name" value="ComA-like_MBL"/>
</dbReference>